<name>A0A8X6X231_9ARAC</name>
<dbReference type="EMBL" id="BMAV01004925">
    <property type="protein sequence ID" value="GFY45577.1"/>
    <property type="molecule type" value="Genomic_DNA"/>
</dbReference>
<dbReference type="AlphaFoldDB" id="A0A8X6X231"/>
<evidence type="ECO:0000313" key="1">
    <source>
        <dbReference type="EMBL" id="GFY45577.1"/>
    </source>
</evidence>
<evidence type="ECO:0000313" key="2">
    <source>
        <dbReference type="Proteomes" id="UP000886998"/>
    </source>
</evidence>
<dbReference type="Proteomes" id="UP000886998">
    <property type="component" value="Unassembled WGS sequence"/>
</dbReference>
<organism evidence="1 2">
    <name type="scientific">Trichonephila inaurata madagascariensis</name>
    <dbReference type="NCBI Taxonomy" id="2747483"/>
    <lineage>
        <taxon>Eukaryota</taxon>
        <taxon>Metazoa</taxon>
        <taxon>Ecdysozoa</taxon>
        <taxon>Arthropoda</taxon>
        <taxon>Chelicerata</taxon>
        <taxon>Arachnida</taxon>
        <taxon>Araneae</taxon>
        <taxon>Araneomorphae</taxon>
        <taxon>Entelegynae</taxon>
        <taxon>Araneoidea</taxon>
        <taxon>Nephilidae</taxon>
        <taxon>Trichonephila</taxon>
        <taxon>Trichonephila inaurata</taxon>
    </lineage>
</organism>
<protein>
    <submittedName>
        <fullName evidence="1">Uncharacterized protein</fullName>
    </submittedName>
</protein>
<comment type="caution">
    <text evidence="1">The sequence shown here is derived from an EMBL/GenBank/DDBJ whole genome shotgun (WGS) entry which is preliminary data.</text>
</comment>
<accession>A0A8X6X231</accession>
<proteinExistence type="predicted"/>
<reference evidence="1" key="1">
    <citation type="submission" date="2020-08" db="EMBL/GenBank/DDBJ databases">
        <title>Multicomponent nature underlies the extraordinary mechanical properties of spider dragline silk.</title>
        <authorList>
            <person name="Kono N."/>
            <person name="Nakamura H."/>
            <person name="Mori M."/>
            <person name="Yoshida Y."/>
            <person name="Ohtoshi R."/>
            <person name="Malay A.D."/>
            <person name="Moran D.A.P."/>
            <person name="Tomita M."/>
            <person name="Numata K."/>
            <person name="Arakawa K."/>
        </authorList>
    </citation>
    <scope>NUCLEOTIDE SEQUENCE</scope>
</reference>
<keyword evidence="2" id="KW-1185">Reference proteome</keyword>
<sequence length="67" mass="7059">MPPRAEKNPPPVSPSLISLISSASLTYLSRAQHSSVQEIRSAAQVSWKNGARGICPSFAGGPLRKGD</sequence>
<gene>
    <name evidence="1" type="ORF">TNIN_329391</name>
</gene>